<proteinExistence type="predicted"/>
<protein>
    <submittedName>
        <fullName evidence="2">Guanylate kinase</fullName>
    </submittedName>
</protein>
<keyword evidence="2" id="KW-0418">Kinase</keyword>
<evidence type="ECO:0000256" key="1">
    <source>
        <dbReference type="SAM" id="MobiDB-lite"/>
    </source>
</evidence>
<keyword evidence="3" id="KW-1185">Reference proteome</keyword>
<evidence type="ECO:0000313" key="3">
    <source>
        <dbReference type="Proteomes" id="UP000248544"/>
    </source>
</evidence>
<feature type="compositionally biased region" description="Basic and acidic residues" evidence="1">
    <location>
        <begin position="11"/>
        <end position="20"/>
    </location>
</feature>
<keyword evidence="2" id="KW-0808">Transferase</keyword>
<dbReference type="InterPro" id="IPR027417">
    <property type="entry name" value="P-loop_NTPase"/>
</dbReference>
<accession>A0A2W2H9B2</accession>
<reference evidence="2 3" key="1">
    <citation type="submission" date="2018-01" db="EMBL/GenBank/DDBJ databases">
        <title>Draft genome sequence of Sphaerisporangium sp. 7K107.</title>
        <authorList>
            <person name="Sahin N."/>
            <person name="Saygin H."/>
            <person name="Ay H."/>
        </authorList>
    </citation>
    <scope>NUCLEOTIDE SEQUENCE [LARGE SCALE GENOMIC DNA]</scope>
    <source>
        <strain evidence="2 3">7K107</strain>
    </source>
</reference>
<dbReference type="Pfam" id="PF13238">
    <property type="entry name" value="AAA_18"/>
    <property type="match status" value="1"/>
</dbReference>
<sequence length="233" mass="25193">MSRTTPRVYAKGRDEDEPVRRPGALAGTTMKATGIILCGPPASGKSTITRALHDLDPRFVPVRNLVVGPDAADDHDQVTDEQVDRLRRAGRIISDIRREGGRYAIDRHPIEHMAQAGLVPVIHVCGRPDVRRLSALGEWVRVLLWAPREICHERLRRRDGCGAGGAAGVTAGQDVLDPVQVTADDPLFHLRIATDETPPDHAAREIADAFIAATRPAKAVRPQSRTAGSVAGS</sequence>
<dbReference type="Gene3D" id="3.40.50.300">
    <property type="entry name" value="P-loop containing nucleotide triphosphate hydrolases"/>
    <property type="match status" value="1"/>
</dbReference>
<dbReference type="Proteomes" id="UP000248544">
    <property type="component" value="Unassembled WGS sequence"/>
</dbReference>
<gene>
    <name evidence="2" type="ORF">C1I98_19365</name>
</gene>
<comment type="caution">
    <text evidence="2">The sequence shown here is derived from an EMBL/GenBank/DDBJ whole genome shotgun (WGS) entry which is preliminary data.</text>
</comment>
<dbReference type="EMBL" id="POUA01000148">
    <property type="protein sequence ID" value="PZG42787.1"/>
    <property type="molecule type" value="Genomic_DNA"/>
</dbReference>
<evidence type="ECO:0000313" key="2">
    <source>
        <dbReference type="EMBL" id="PZG42787.1"/>
    </source>
</evidence>
<organism evidence="2 3">
    <name type="scientific">Spongiactinospora gelatinilytica</name>
    <dbReference type="NCBI Taxonomy" id="2666298"/>
    <lineage>
        <taxon>Bacteria</taxon>
        <taxon>Bacillati</taxon>
        <taxon>Actinomycetota</taxon>
        <taxon>Actinomycetes</taxon>
        <taxon>Streptosporangiales</taxon>
        <taxon>Streptosporangiaceae</taxon>
        <taxon>Spongiactinospora</taxon>
    </lineage>
</organism>
<feature type="region of interest" description="Disordered" evidence="1">
    <location>
        <begin position="1"/>
        <end position="22"/>
    </location>
</feature>
<dbReference type="GO" id="GO:0016301">
    <property type="term" value="F:kinase activity"/>
    <property type="evidence" value="ECO:0007669"/>
    <property type="project" value="UniProtKB-KW"/>
</dbReference>
<dbReference type="AlphaFoldDB" id="A0A2W2H9B2"/>
<name>A0A2W2H9B2_9ACTN</name>
<dbReference type="SUPFAM" id="SSF52540">
    <property type="entry name" value="P-loop containing nucleoside triphosphate hydrolases"/>
    <property type="match status" value="1"/>
</dbReference>